<comment type="caution">
    <text evidence="3">The sequence shown here is derived from an EMBL/GenBank/DDBJ whole genome shotgun (WGS) entry which is preliminary data.</text>
</comment>
<evidence type="ECO:0000313" key="4">
    <source>
        <dbReference type="Proteomes" id="UP001597251"/>
    </source>
</evidence>
<gene>
    <name evidence="3" type="ORF">ACFQ42_03205</name>
</gene>
<feature type="domain" description="WxL" evidence="2">
    <location>
        <begin position="87"/>
        <end position="269"/>
    </location>
</feature>
<proteinExistence type="predicted"/>
<name>A0ABW4BRE7_9LACO</name>
<dbReference type="Pfam" id="PF13731">
    <property type="entry name" value="WxL"/>
    <property type="match status" value="1"/>
</dbReference>
<reference evidence="4" key="1">
    <citation type="journal article" date="2019" name="Int. J. Syst. Evol. Microbiol.">
        <title>The Global Catalogue of Microorganisms (GCM) 10K type strain sequencing project: providing services to taxonomists for standard genome sequencing and annotation.</title>
        <authorList>
            <consortium name="The Broad Institute Genomics Platform"/>
            <consortium name="The Broad Institute Genome Sequencing Center for Infectious Disease"/>
            <person name="Wu L."/>
            <person name="Ma J."/>
        </authorList>
    </citation>
    <scope>NUCLEOTIDE SEQUENCE [LARGE SCALE GENOMIC DNA]</scope>
    <source>
        <strain evidence="4">CCM 8936</strain>
    </source>
</reference>
<keyword evidence="4" id="KW-1185">Reference proteome</keyword>
<dbReference type="Proteomes" id="UP001597251">
    <property type="component" value="Unassembled WGS sequence"/>
</dbReference>
<feature type="signal peptide" evidence="1">
    <location>
        <begin position="1"/>
        <end position="30"/>
    </location>
</feature>
<dbReference type="InterPro" id="IPR027994">
    <property type="entry name" value="WxL_dom"/>
</dbReference>
<evidence type="ECO:0000259" key="2">
    <source>
        <dbReference type="Pfam" id="PF13731"/>
    </source>
</evidence>
<evidence type="ECO:0000256" key="1">
    <source>
        <dbReference type="SAM" id="SignalP"/>
    </source>
</evidence>
<dbReference type="EMBL" id="JBHTOI010000005">
    <property type="protein sequence ID" value="MFD1417771.1"/>
    <property type="molecule type" value="Genomic_DNA"/>
</dbReference>
<accession>A0ABW4BRE7</accession>
<protein>
    <submittedName>
        <fullName evidence="3">WxL domain-containing protein</fullName>
    </submittedName>
</protein>
<sequence length="279" mass="28003">MKLSRNVFVGSLATAGIVLGALAPSLTAQAATTSATVNADGTVTAVTPNKTVNSLNDKDNPGLAIAYDNGSGDQSAMGTATAQSDANVTVISGLLTLDKVPDFGFGTAAAGSKVDLQNNSSAIDDDGNQSGILQVTDSRTDATTKTTAGFNVTAQLGTFNHTENDVDTPATGDFLLALKPVQLTTSTAPKDVIQGQKSTAATLTSGDKTDHTVMDLAAGNYANGAIIAQFAAETGSPNSNAQLTVPAEAGNSSTASAKSYQAPITWTLTPTAMTKVAGA</sequence>
<organism evidence="3 4">
    <name type="scientific">Companilactobacillus keshanensis</name>
    <dbReference type="NCBI Taxonomy" id="2486003"/>
    <lineage>
        <taxon>Bacteria</taxon>
        <taxon>Bacillati</taxon>
        <taxon>Bacillota</taxon>
        <taxon>Bacilli</taxon>
        <taxon>Lactobacillales</taxon>
        <taxon>Lactobacillaceae</taxon>
        <taxon>Companilactobacillus</taxon>
    </lineage>
</organism>
<keyword evidence="1" id="KW-0732">Signal</keyword>
<dbReference type="RefSeq" id="WP_125674311.1">
    <property type="nucleotide sequence ID" value="NZ_JBHTOI010000005.1"/>
</dbReference>
<evidence type="ECO:0000313" key="3">
    <source>
        <dbReference type="EMBL" id="MFD1417771.1"/>
    </source>
</evidence>
<feature type="chain" id="PRO_5045261319" evidence="1">
    <location>
        <begin position="31"/>
        <end position="279"/>
    </location>
</feature>